<dbReference type="EMBL" id="BQNB010015101">
    <property type="protein sequence ID" value="GJT36033.1"/>
    <property type="molecule type" value="Genomic_DNA"/>
</dbReference>
<evidence type="ECO:0000313" key="4">
    <source>
        <dbReference type="Proteomes" id="UP001151760"/>
    </source>
</evidence>
<evidence type="ECO:0000313" key="3">
    <source>
        <dbReference type="EMBL" id="GJT36033.1"/>
    </source>
</evidence>
<evidence type="ECO:0000259" key="2">
    <source>
        <dbReference type="Pfam" id="PF22936"/>
    </source>
</evidence>
<proteinExistence type="predicted"/>
<dbReference type="InterPro" id="IPR054722">
    <property type="entry name" value="PolX-like_BBD"/>
</dbReference>
<feature type="compositionally biased region" description="Acidic residues" evidence="1">
    <location>
        <begin position="166"/>
        <end position="183"/>
    </location>
</feature>
<dbReference type="Pfam" id="PF22936">
    <property type="entry name" value="Pol_BBD"/>
    <property type="match status" value="1"/>
</dbReference>
<reference evidence="3" key="1">
    <citation type="journal article" date="2022" name="Int. J. Mol. Sci.">
        <title>Draft Genome of Tanacetum Coccineum: Genomic Comparison of Closely Related Tanacetum-Family Plants.</title>
        <authorList>
            <person name="Yamashiro T."/>
            <person name="Shiraishi A."/>
            <person name="Nakayama K."/>
            <person name="Satake H."/>
        </authorList>
    </citation>
    <scope>NUCLEOTIDE SEQUENCE</scope>
</reference>
<evidence type="ECO:0000256" key="1">
    <source>
        <dbReference type="SAM" id="MobiDB-lite"/>
    </source>
</evidence>
<reference evidence="3" key="2">
    <citation type="submission" date="2022-01" db="EMBL/GenBank/DDBJ databases">
        <authorList>
            <person name="Yamashiro T."/>
            <person name="Shiraishi A."/>
            <person name="Satake H."/>
            <person name="Nakayama K."/>
        </authorList>
    </citation>
    <scope>NUCLEOTIDE SEQUENCE</scope>
</reference>
<feature type="domain" description="Retrovirus-related Pol polyprotein from transposon TNT 1-94-like beta-barrel" evidence="2">
    <location>
        <begin position="38"/>
        <end position="64"/>
    </location>
</feature>
<gene>
    <name evidence="3" type="ORF">Tco_0926452</name>
</gene>
<accession>A0ABQ5DBU1</accession>
<comment type="caution">
    <text evidence="3">The sequence shown here is derived from an EMBL/GenBank/DDBJ whole genome shotgun (WGS) entry which is preliminary data.</text>
</comment>
<keyword evidence="4" id="KW-1185">Reference proteome</keyword>
<sequence>MRTTVILVPTRNQSWNVGSVARLVTSKGIVVVVDAIAWWIDSGATTHVCKDHCWFKTYEPVEDGYDLDIITVDMCTIKDCLKVKEDLIPAIVMKIAEKRIIHDLQLLTTHSKNGVAERKNKALKKMVNSIVHSFKVVNHITKHRVPIETSPVQVKEKSPERIHEVELEEDPEEDLKDDLEEEEEPKKKRLKEASESDSNTLPPDYTAPNKESETDLDFTARWNGNGGNRNDGNNNGCTYKKFLACKLRDFDGKREAITLTQWIEMMESVMDISGCVIESKSKEEFKALLVEEFCPSNEMESLKPNSGITP</sequence>
<feature type="region of interest" description="Disordered" evidence="1">
    <location>
        <begin position="147"/>
        <end position="231"/>
    </location>
</feature>
<organism evidence="3 4">
    <name type="scientific">Tanacetum coccineum</name>
    <dbReference type="NCBI Taxonomy" id="301880"/>
    <lineage>
        <taxon>Eukaryota</taxon>
        <taxon>Viridiplantae</taxon>
        <taxon>Streptophyta</taxon>
        <taxon>Embryophyta</taxon>
        <taxon>Tracheophyta</taxon>
        <taxon>Spermatophyta</taxon>
        <taxon>Magnoliopsida</taxon>
        <taxon>eudicotyledons</taxon>
        <taxon>Gunneridae</taxon>
        <taxon>Pentapetalae</taxon>
        <taxon>asterids</taxon>
        <taxon>campanulids</taxon>
        <taxon>Asterales</taxon>
        <taxon>Asteraceae</taxon>
        <taxon>Asteroideae</taxon>
        <taxon>Anthemideae</taxon>
        <taxon>Anthemidinae</taxon>
        <taxon>Tanacetum</taxon>
    </lineage>
</organism>
<name>A0ABQ5DBU1_9ASTR</name>
<feature type="compositionally biased region" description="Basic and acidic residues" evidence="1">
    <location>
        <begin position="154"/>
        <end position="165"/>
    </location>
</feature>
<protein>
    <recommendedName>
        <fullName evidence="2">Retrovirus-related Pol polyprotein from transposon TNT 1-94-like beta-barrel domain-containing protein</fullName>
    </recommendedName>
</protein>
<dbReference type="Proteomes" id="UP001151760">
    <property type="component" value="Unassembled WGS sequence"/>
</dbReference>